<evidence type="ECO:0000256" key="1">
    <source>
        <dbReference type="SAM" id="SignalP"/>
    </source>
</evidence>
<dbReference type="AlphaFoldDB" id="A0A392RR87"/>
<sequence length="88" mass="10150">MTLCVQFILVFVSTGVGQVLQEDMPARERMSSAYFFCERNRPCNWRVTGIPKKQLSCLKSFIGNPELRREMINCRKVSEEAVRMISST</sequence>
<accession>A0A392RR87</accession>
<dbReference type="EMBL" id="LXQA010251927">
    <property type="protein sequence ID" value="MCI38095.1"/>
    <property type="molecule type" value="Genomic_DNA"/>
</dbReference>
<proteinExistence type="predicted"/>
<name>A0A392RR87_9FABA</name>
<keyword evidence="1" id="KW-0732">Signal</keyword>
<dbReference type="Proteomes" id="UP000265520">
    <property type="component" value="Unassembled WGS sequence"/>
</dbReference>
<reference evidence="2 3" key="1">
    <citation type="journal article" date="2018" name="Front. Plant Sci.">
        <title>Red Clover (Trifolium pratense) and Zigzag Clover (T. medium) - A Picture of Genomic Similarities and Differences.</title>
        <authorList>
            <person name="Dluhosova J."/>
            <person name="Istvanek J."/>
            <person name="Nedelnik J."/>
            <person name="Repkova J."/>
        </authorList>
    </citation>
    <scope>NUCLEOTIDE SEQUENCE [LARGE SCALE GENOMIC DNA]</scope>
    <source>
        <strain evidence="3">cv. 10/8</strain>
        <tissue evidence="2">Leaf</tissue>
    </source>
</reference>
<protein>
    <submittedName>
        <fullName evidence="2">Uncharacterized protein</fullName>
    </submittedName>
</protein>
<feature type="signal peptide" evidence="1">
    <location>
        <begin position="1"/>
        <end position="17"/>
    </location>
</feature>
<feature type="chain" id="PRO_5017418249" evidence="1">
    <location>
        <begin position="18"/>
        <end position="88"/>
    </location>
</feature>
<evidence type="ECO:0000313" key="3">
    <source>
        <dbReference type="Proteomes" id="UP000265520"/>
    </source>
</evidence>
<evidence type="ECO:0000313" key="2">
    <source>
        <dbReference type="EMBL" id="MCI38095.1"/>
    </source>
</evidence>
<organism evidence="2 3">
    <name type="scientific">Trifolium medium</name>
    <dbReference type="NCBI Taxonomy" id="97028"/>
    <lineage>
        <taxon>Eukaryota</taxon>
        <taxon>Viridiplantae</taxon>
        <taxon>Streptophyta</taxon>
        <taxon>Embryophyta</taxon>
        <taxon>Tracheophyta</taxon>
        <taxon>Spermatophyta</taxon>
        <taxon>Magnoliopsida</taxon>
        <taxon>eudicotyledons</taxon>
        <taxon>Gunneridae</taxon>
        <taxon>Pentapetalae</taxon>
        <taxon>rosids</taxon>
        <taxon>fabids</taxon>
        <taxon>Fabales</taxon>
        <taxon>Fabaceae</taxon>
        <taxon>Papilionoideae</taxon>
        <taxon>50 kb inversion clade</taxon>
        <taxon>NPAAA clade</taxon>
        <taxon>Hologalegina</taxon>
        <taxon>IRL clade</taxon>
        <taxon>Trifolieae</taxon>
        <taxon>Trifolium</taxon>
    </lineage>
</organism>
<keyword evidence="3" id="KW-1185">Reference proteome</keyword>
<comment type="caution">
    <text evidence="2">The sequence shown here is derived from an EMBL/GenBank/DDBJ whole genome shotgun (WGS) entry which is preliminary data.</text>
</comment>